<evidence type="ECO:0000313" key="4">
    <source>
        <dbReference type="EMBL" id="KKQ02088.1"/>
    </source>
</evidence>
<dbReference type="Proteomes" id="UP000034344">
    <property type="component" value="Unassembled WGS sequence"/>
</dbReference>
<dbReference type="PANTHER" id="PTHR43793:SF1">
    <property type="entry name" value="FAD SYNTHASE"/>
    <property type="match status" value="1"/>
</dbReference>
<dbReference type="SUPFAM" id="SSF52374">
    <property type="entry name" value="Nucleotidylyl transferase"/>
    <property type="match status" value="1"/>
</dbReference>
<evidence type="ECO:0000313" key="5">
    <source>
        <dbReference type="Proteomes" id="UP000034344"/>
    </source>
</evidence>
<dbReference type="NCBIfam" id="TIGR00125">
    <property type="entry name" value="cyt_tran_rel"/>
    <property type="match status" value="1"/>
</dbReference>
<organism evidence="4 5">
    <name type="scientific">Candidatus Roizmanbacteria bacterium GW2011_GWA2_36_23</name>
    <dbReference type="NCBI Taxonomy" id="1618480"/>
    <lineage>
        <taxon>Bacteria</taxon>
        <taxon>Candidatus Roizmaniibacteriota</taxon>
    </lineage>
</organism>
<gene>
    <name evidence="4" type="ORF">US11_C0001G0047</name>
</gene>
<dbReference type="InterPro" id="IPR050385">
    <property type="entry name" value="Archaeal_FAD_synthase"/>
</dbReference>
<protein>
    <submittedName>
        <fullName evidence="4">Glycerol-3-phosphate cytidyltransferase TagD</fullName>
    </submittedName>
</protein>
<dbReference type="AlphaFoldDB" id="A0A0G0E5D1"/>
<reference evidence="4 5" key="1">
    <citation type="journal article" date="2015" name="Nature">
        <title>rRNA introns, odd ribosomes, and small enigmatic genomes across a large radiation of phyla.</title>
        <authorList>
            <person name="Brown C.T."/>
            <person name="Hug L.A."/>
            <person name="Thomas B.C."/>
            <person name="Sharon I."/>
            <person name="Castelle C.J."/>
            <person name="Singh A."/>
            <person name="Wilkins M.J."/>
            <person name="Williams K.H."/>
            <person name="Banfield J.F."/>
        </authorList>
    </citation>
    <scope>NUCLEOTIDE SEQUENCE [LARGE SCALE GENOMIC DNA]</scope>
</reference>
<name>A0A0G0E5D1_9BACT</name>
<dbReference type="Gene3D" id="3.40.50.620">
    <property type="entry name" value="HUPs"/>
    <property type="match status" value="1"/>
</dbReference>
<dbReference type="Pfam" id="PF01467">
    <property type="entry name" value="CTP_transf_like"/>
    <property type="match status" value="1"/>
</dbReference>
<dbReference type="PANTHER" id="PTHR43793">
    <property type="entry name" value="FAD SYNTHASE"/>
    <property type="match status" value="1"/>
</dbReference>
<evidence type="ECO:0000256" key="2">
    <source>
        <dbReference type="ARBA" id="ARBA00022695"/>
    </source>
</evidence>
<feature type="domain" description="Cytidyltransferase-like" evidence="3">
    <location>
        <begin position="25"/>
        <end position="153"/>
    </location>
</feature>
<accession>A0A0G0E5D1</accession>
<dbReference type="GO" id="GO:0016779">
    <property type="term" value="F:nucleotidyltransferase activity"/>
    <property type="evidence" value="ECO:0007669"/>
    <property type="project" value="UniProtKB-KW"/>
</dbReference>
<evidence type="ECO:0000256" key="1">
    <source>
        <dbReference type="ARBA" id="ARBA00022679"/>
    </source>
</evidence>
<keyword evidence="1 4" id="KW-0808">Transferase</keyword>
<dbReference type="InterPro" id="IPR004821">
    <property type="entry name" value="Cyt_trans-like"/>
</dbReference>
<proteinExistence type="predicted"/>
<dbReference type="STRING" id="1618480.US11_C0001G0047"/>
<evidence type="ECO:0000259" key="3">
    <source>
        <dbReference type="Pfam" id="PF01467"/>
    </source>
</evidence>
<dbReference type="InterPro" id="IPR014729">
    <property type="entry name" value="Rossmann-like_a/b/a_fold"/>
</dbReference>
<sequence>MKNNKKIVLWNDTISTYPSKGKTVLVGGCFDIIHLGHMQFLKNAKKEGDILIIALESDEFMKNRKYRIPIHNQIQRAEILSEFSIVDLIILLPYFSTDDQYYQLVKKINPDVIAITENDPYIGNKQKQAKLTGAKVKVVLSQLPGFSTKKIREAFGI</sequence>
<comment type="caution">
    <text evidence="4">The sequence shown here is derived from an EMBL/GenBank/DDBJ whole genome shotgun (WGS) entry which is preliminary data.</text>
</comment>
<keyword evidence="2" id="KW-0548">Nucleotidyltransferase</keyword>
<dbReference type="EMBL" id="LBRS01000001">
    <property type="protein sequence ID" value="KKQ02088.1"/>
    <property type="molecule type" value="Genomic_DNA"/>
</dbReference>